<dbReference type="PROSITE" id="PS50927">
    <property type="entry name" value="BULB_LECTIN"/>
    <property type="match status" value="1"/>
</dbReference>
<evidence type="ECO:0000313" key="8">
    <source>
        <dbReference type="EMBL" id="KAF4382581.1"/>
    </source>
</evidence>
<dbReference type="Gene3D" id="1.10.510.10">
    <property type="entry name" value="Transferase(Phosphotransferase) domain 1"/>
    <property type="match status" value="1"/>
</dbReference>
<gene>
    <name evidence="8" type="ORF">F8388_015409</name>
</gene>
<evidence type="ECO:0000256" key="3">
    <source>
        <dbReference type="ARBA" id="ARBA00023180"/>
    </source>
</evidence>
<dbReference type="InterPro" id="IPR000858">
    <property type="entry name" value="S_locus_glycoprot_dom"/>
</dbReference>
<dbReference type="CDD" id="cd01098">
    <property type="entry name" value="PAN_AP_plant"/>
    <property type="match status" value="1"/>
</dbReference>
<keyword evidence="3" id="KW-0325">Glycoprotein</keyword>
<dbReference type="Pfam" id="PF08276">
    <property type="entry name" value="PAN_2"/>
    <property type="match status" value="1"/>
</dbReference>
<dbReference type="PROSITE" id="PS50948">
    <property type="entry name" value="PAN"/>
    <property type="match status" value="1"/>
</dbReference>
<dbReference type="PANTHER" id="PTHR32444:SF235">
    <property type="entry name" value="OS01G0783900 PROTEIN"/>
    <property type="match status" value="1"/>
</dbReference>
<reference evidence="8 9" key="1">
    <citation type="journal article" date="2020" name="bioRxiv">
        <title>Sequence and annotation of 42 cannabis genomes reveals extensive copy number variation in cannabinoid synthesis and pathogen resistance genes.</title>
        <authorList>
            <person name="Mckernan K.J."/>
            <person name="Helbert Y."/>
            <person name="Kane L.T."/>
            <person name="Ebling H."/>
            <person name="Zhang L."/>
            <person name="Liu B."/>
            <person name="Eaton Z."/>
            <person name="Mclaughlin S."/>
            <person name="Kingan S."/>
            <person name="Baybayan P."/>
            <person name="Concepcion G."/>
            <person name="Jordan M."/>
            <person name="Riva A."/>
            <person name="Barbazuk W."/>
            <person name="Harkins T."/>
        </authorList>
    </citation>
    <scope>NUCLEOTIDE SEQUENCE [LARGE SCALE GENOMIC DNA]</scope>
    <source>
        <strain evidence="9">cv. Jamaican Lion 4</strain>
        <tissue evidence="8">Leaf</tissue>
    </source>
</reference>
<dbReference type="SUPFAM" id="SSF56112">
    <property type="entry name" value="Protein kinase-like (PK-like)"/>
    <property type="match status" value="1"/>
</dbReference>
<sequence>MIYGDWIRDKVNSKEKTITLVSAKEIFELGFFTPEGSPSEKRYVGIWYYKLSPRTVVWVANRKNPLVTTSRTRGGTFGIAEDGNLQLFDYSAGKGRSFWSSNLESSSSSNRTLTLLDTGNLVLTEYNGIRLWESFKNPTDTFLPGMKMDEDESLTLTSWKDQFDPNVDDISFTKGEGTNSLVIYSNGKLEYVTWDDQNWEVAWSVPSDRCDELNICGDFGICNTNEQMRPCRCLPGFKSSLVEEEWYSGDYSDVCTRESKLCENDTFLKLKMMKVGRRDSTTSIQVNNVAECEKTCLDDCKCQAYSFETHQNSLKRGDSTPTNLSCWTWSENLNDLQEENITRDGVHTFFVRVTLSDLNDETSNSSIVKPTRRTSLYLIVSLTVTSVIVLSIIFISLIIWRKKQTKMRESRQLSNQQNRTLNKLDTERHIQELMNSSEIKEEGEKGIDVPFFTLESILTATNNFSVENKLGQGGYGPVYKAWKLWTENKVLELMDQSLQESCKEGQLIKCVNIGLLCVQEDPVDRPNMSNIVTMLDSDSATLPSVKQPAFVLRRGSSNTASSSKPETANTEISYTIEEGR</sequence>
<accession>A0A7J6GI80</accession>
<dbReference type="InterPro" id="IPR036426">
    <property type="entry name" value="Bulb-type_lectin_dom_sf"/>
</dbReference>
<proteinExistence type="predicted"/>
<keyword evidence="5" id="KW-0472">Membrane</keyword>
<keyword evidence="2" id="KW-1015">Disulfide bond</keyword>
<dbReference type="EMBL" id="JAATIP010000054">
    <property type="protein sequence ID" value="KAF4382581.1"/>
    <property type="molecule type" value="Genomic_DNA"/>
</dbReference>
<evidence type="ECO:0000259" key="7">
    <source>
        <dbReference type="PROSITE" id="PS50948"/>
    </source>
</evidence>
<comment type="caution">
    <text evidence="8">The sequence shown here is derived from an EMBL/GenBank/DDBJ whole genome shotgun (WGS) entry which is preliminary data.</text>
</comment>
<feature type="compositionally biased region" description="Polar residues" evidence="4">
    <location>
        <begin position="555"/>
        <end position="573"/>
    </location>
</feature>
<evidence type="ECO:0000256" key="1">
    <source>
        <dbReference type="ARBA" id="ARBA00022729"/>
    </source>
</evidence>
<evidence type="ECO:0000313" key="9">
    <source>
        <dbReference type="Proteomes" id="UP000525078"/>
    </source>
</evidence>
<dbReference type="Gene3D" id="2.90.10.10">
    <property type="entry name" value="Bulb-type lectin domain"/>
    <property type="match status" value="1"/>
</dbReference>
<keyword evidence="1" id="KW-0732">Signal</keyword>
<keyword evidence="5" id="KW-1133">Transmembrane helix</keyword>
<dbReference type="SMART" id="SM00108">
    <property type="entry name" value="B_lectin"/>
    <property type="match status" value="1"/>
</dbReference>
<dbReference type="SUPFAM" id="SSF51110">
    <property type="entry name" value="alpha-D-mannose-specific plant lectins"/>
    <property type="match status" value="1"/>
</dbReference>
<dbReference type="AlphaFoldDB" id="A0A7J6GI80"/>
<dbReference type="Pfam" id="PF00954">
    <property type="entry name" value="S_locus_glycop"/>
    <property type="match status" value="1"/>
</dbReference>
<dbReference type="InterPro" id="IPR011009">
    <property type="entry name" value="Kinase-like_dom_sf"/>
</dbReference>
<feature type="domain" description="Bulb-type lectin" evidence="6">
    <location>
        <begin position="11"/>
        <end position="136"/>
    </location>
</feature>
<feature type="transmembrane region" description="Helical" evidence="5">
    <location>
        <begin position="376"/>
        <end position="400"/>
    </location>
</feature>
<evidence type="ECO:0000259" key="6">
    <source>
        <dbReference type="PROSITE" id="PS50927"/>
    </source>
</evidence>
<protein>
    <submittedName>
        <fullName evidence="8">Uncharacterized protein</fullName>
    </submittedName>
</protein>
<dbReference type="GO" id="GO:0048544">
    <property type="term" value="P:recognition of pollen"/>
    <property type="evidence" value="ECO:0007669"/>
    <property type="project" value="InterPro"/>
</dbReference>
<organism evidence="8 9">
    <name type="scientific">Cannabis sativa</name>
    <name type="common">Hemp</name>
    <name type="synonym">Marijuana</name>
    <dbReference type="NCBI Taxonomy" id="3483"/>
    <lineage>
        <taxon>Eukaryota</taxon>
        <taxon>Viridiplantae</taxon>
        <taxon>Streptophyta</taxon>
        <taxon>Embryophyta</taxon>
        <taxon>Tracheophyta</taxon>
        <taxon>Spermatophyta</taxon>
        <taxon>Magnoliopsida</taxon>
        <taxon>eudicotyledons</taxon>
        <taxon>Gunneridae</taxon>
        <taxon>Pentapetalae</taxon>
        <taxon>rosids</taxon>
        <taxon>fabids</taxon>
        <taxon>Rosales</taxon>
        <taxon>Cannabaceae</taxon>
        <taxon>Cannabis</taxon>
    </lineage>
</organism>
<feature type="region of interest" description="Disordered" evidence="4">
    <location>
        <begin position="553"/>
        <end position="580"/>
    </location>
</feature>
<evidence type="ECO:0000256" key="4">
    <source>
        <dbReference type="SAM" id="MobiDB-lite"/>
    </source>
</evidence>
<name>A0A7J6GI80_CANSA</name>
<dbReference type="Pfam" id="PF01453">
    <property type="entry name" value="B_lectin"/>
    <property type="match status" value="1"/>
</dbReference>
<dbReference type="InterPro" id="IPR003609">
    <property type="entry name" value="Pan_app"/>
</dbReference>
<dbReference type="PANTHER" id="PTHR32444">
    <property type="entry name" value="BULB-TYPE LECTIN DOMAIN-CONTAINING PROTEIN"/>
    <property type="match status" value="1"/>
</dbReference>
<dbReference type="InterPro" id="IPR001480">
    <property type="entry name" value="Bulb-type_lectin_dom"/>
</dbReference>
<keyword evidence="5" id="KW-0812">Transmembrane</keyword>
<dbReference type="CDD" id="cd00028">
    <property type="entry name" value="B_lectin"/>
    <property type="match status" value="1"/>
</dbReference>
<dbReference type="Proteomes" id="UP000525078">
    <property type="component" value="Unassembled WGS sequence"/>
</dbReference>
<evidence type="ECO:0000256" key="2">
    <source>
        <dbReference type="ARBA" id="ARBA00023157"/>
    </source>
</evidence>
<feature type="domain" description="Apple" evidence="7">
    <location>
        <begin position="262"/>
        <end position="354"/>
    </location>
</feature>
<evidence type="ECO:0000256" key="5">
    <source>
        <dbReference type="SAM" id="Phobius"/>
    </source>
</evidence>
<dbReference type="SMART" id="SM00473">
    <property type="entry name" value="PAN_AP"/>
    <property type="match status" value="1"/>
</dbReference>